<evidence type="ECO:0000256" key="3">
    <source>
        <dbReference type="ARBA" id="ARBA00006678"/>
    </source>
</evidence>
<organism evidence="10 11">
    <name type="scientific">Coemansia erecta</name>
    <dbReference type="NCBI Taxonomy" id="147472"/>
    <lineage>
        <taxon>Eukaryota</taxon>
        <taxon>Fungi</taxon>
        <taxon>Fungi incertae sedis</taxon>
        <taxon>Zoopagomycota</taxon>
        <taxon>Kickxellomycotina</taxon>
        <taxon>Kickxellomycetes</taxon>
        <taxon>Kickxellales</taxon>
        <taxon>Kickxellaceae</taxon>
        <taxon>Coemansia</taxon>
    </lineage>
</organism>
<dbReference type="InterPro" id="IPR015847">
    <property type="entry name" value="ExoRNase_PH_dom2"/>
</dbReference>
<dbReference type="CDD" id="cd11370">
    <property type="entry name" value="RNase_PH_RRP41"/>
    <property type="match status" value="1"/>
</dbReference>
<keyword evidence="4" id="KW-0963">Cytoplasm</keyword>
<evidence type="ECO:0000313" key="10">
    <source>
        <dbReference type="EMBL" id="KAJ1724890.1"/>
    </source>
</evidence>
<dbReference type="FunFam" id="3.30.230.70:FF:000004">
    <property type="entry name" value="Exosome complex component Rrp41"/>
    <property type="match status" value="1"/>
</dbReference>
<dbReference type="Pfam" id="PF01138">
    <property type="entry name" value="RNase_PH"/>
    <property type="match status" value="1"/>
</dbReference>
<evidence type="ECO:0000256" key="6">
    <source>
        <dbReference type="ARBA" id="ARBA00063066"/>
    </source>
</evidence>
<feature type="domain" description="Exoribonuclease phosphorolytic" evidence="9">
    <location>
        <begin position="155"/>
        <end position="221"/>
    </location>
</feature>
<dbReference type="GO" id="GO:0003723">
    <property type="term" value="F:RNA binding"/>
    <property type="evidence" value="ECO:0007669"/>
    <property type="project" value="TreeGrafter"/>
</dbReference>
<dbReference type="GO" id="GO:0071028">
    <property type="term" value="P:nuclear mRNA surveillance"/>
    <property type="evidence" value="ECO:0007669"/>
    <property type="project" value="TreeGrafter"/>
</dbReference>
<evidence type="ECO:0000256" key="7">
    <source>
        <dbReference type="ARBA" id="ARBA00077929"/>
    </source>
</evidence>
<protein>
    <recommendedName>
        <fullName evidence="7">Ribosomal RNA-processing protein 41</fullName>
    </recommendedName>
</protein>
<dbReference type="InterPro" id="IPR001247">
    <property type="entry name" value="ExoRNase_PH_dom1"/>
</dbReference>
<dbReference type="InterPro" id="IPR027408">
    <property type="entry name" value="PNPase/RNase_PH_dom_sf"/>
</dbReference>
<dbReference type="AlphaFoldDB" id="A0A9W7Y7L6"/>
<evidence type="ECO:0000256" key="5">
    <source>
        <dbReference type="ARBA" id="ARBA00022835"/>
    </source>
</evidence>
<comment type="subcellular location">
    <subcellularLocation>
        <location evidence="1">Cytoplasm</location>
    </subcellularLocation>
    <subcellularLocation>
        <location evidence="2">Nucleus</location>
        <location evidence="2">Nucleolus</location>
    </subcellularLocation>
</comment>
<dbReference type="InterPro" id="IPR050080">
    <property type="entry name" value="RNase_PH"/>
</dbReference>
<keyword evidence="5" id="KW-0271">Exosome</keyword>
<dbReference type="GO" id="GO:0000177">
    <property type="term" value="C:cytoplasmic exosome (RNase complex)"/>
    <property type="evidence" value="ECO:0007669"/>
    <property type="project" value="TreeGrafter"/>
</dbReference>
<dbReference type="Gene3D" id="3.30.230.70">
    <property type="entry name" value="GHMP Kinase, N-terminal domain"/>
    <property type="match status" value="1"/>
</dbReference>
<comment type="caution">
    <text evidence="10">The sequence shown here is derived from an EMBL/GenBank/DDBJ whole genome shotgun (WGS) entry which is preliminary data.</text>
</comment>
<name>A0A9W7Y7L6_9FUNG</name>
<dbReference type="GO" id="GO:0005730">
    <property type="term" value="C:nucleolus"/>
    <property type="evidence" value="ECO:0007669"/>
    <property type="project" value="UniProtKB-SubCell"/>
</dbReference>
<evidence type="ECO:0000256" key="2">
    <source>
        <dbReference type="ARBA" id="ARBA00004604"/>
    </source>
</evidence>
<dbReference type="GO" id="GO:0034475">
    <property type="term" value="P:U4 snRNA 3'-end processing"/>
    <property type="evidence" value="ECO:0007669"/>
    <property type="project" value="TreeGrafter"/>
</dbReference>
<dbReference type="PANTHER" id="PTHR11953:SF0">
    <property type="entry name" value="EXOSOME COMPLEX COMPONENT RRP41"/>
    <property type="match status" value="1"/>
</dbReference>
<dbReference type="SUPFAM" id="SSF55666">
    <property type="entry name" value="Ribonuclease PH domain 2-like"/>
    <property type="match status" value="1"/>
</dbReference>
<evidence type="ECO:0000259" key="8">
    <source>
        <dbReference type="Pfam" id="PF01138"/>
    </source>
</evidence>
<keyword evidence="11" id="KW-1185">Reference proteome</keyword>
<evidence type="ECO:0000256" key="1">
    <source>
        <dbReference type="ARBA" id="ARBA00004496"/>
    </source>
</evidence>
<evidence type="ECO:0000256" key="4">
    <source>
        <dbReference type="ARBA" id="ARBA00022490"/>
    </source>
</evidence>
<dbReference type="InterPro" id="IPR020568">
    <property type="entry name" value="Ribosomal_Su5_D2-typ_SF"/>
</dbReference>
<dbReference type="EMBL" id="JANBOJ010000018">
    <property type="protein sequence ID" value="KAJ1724890.1"/>
    <property type="molecule type" value="Genomic_DNA"/>
</dbReference>
<evidence type="ECO:0000313" key="11">
    <source>
        <dbReference type="Proteomes" id="UP001149813"/>
    </source>
</evidence>
<dbReference type="GO" id="GO:0000176">
    <property type="term" value="C:nuclear exosome (RNase complex)"/>
    <property type="evidence" value="ECO:0007669"/>
    <property type="project" value="TreeGrafter"/>
</dbReference>
<dbReference type="Pfam" id="PF03725">
    <property type="entry name" value="RNase_PH_C"/>
    <property type="match status" value="1"/>
</dbReference>
<comment type="similarity">
    <text evidence="3">Belongs to the RNase PH family.</text>
</comment>
<dbReference type="PANTHER" id="PTHR11953">
    <property type="entry name" value="EXOSOME COMPLEX COMPONENT"/>
    <property type="match status" value="1"/>
</dbReference>
<reference evidence="10" key="1">
    <citation type="submission" date="2022-07" db="EMBL/GenBank/DDBJ databases">
        <title>Phylogenomic reconstructions and comparative analyses of Kickxellomycotina fungi.</title>
        <authorList>
            <person name="Reynolds N.K."/>
            <person name="Stajich J.E."/>
            <person name="Barry K."/>
            <person name="Grigoriev I.V."/>
            <person name="Crous P."/>
            <person name="Smith M.E."/>
        </authorList>
    </citation>
    <scope>NUCLEOTIDE SEQUENCE</scope>
    <source>
        <strain evidence="10">NBRC 32514</strain>
    </source>
</reference>
<dbReference type="InterPro" id="IPR036345">
    <property type="entry name" value="ExoRNase_PH_dom2_sf"/>
</dbReference>
<comment type="subunit">
    <text evidence="6">Component of the RNA exosome complex. Specifically part of the catalytically inactive RNA exosome core complex (Exo-9) which may associate with the catalytic subunits RRP6 and DIS3 in cytoplasmic- and nuclear-specific RNA exosome complex forms. Exo-9 is formed by a hexameric base ring of RNase PH domain-containing subunits and a cap ring consisting of CSL4, RRP4 and RRP40.</text>
</comment>
<dbReference type="GO" id="GO:0071051">
    <property type="term" value="P:poly(A)-dependent snoRNA 3'-end processing"/>
    <property type="evidence" value="ECO:0007669"/>
    <property type="project" value="TreeGrafter"/>
</dbReference>
<dbReference type="GO" id="GO:0016075">
    <property type="term" value="P:rRNA catabolic process"/>
    <property type="evidence" value="ECO:0007669"/>
    <property type="project" value="TreeGrafter"/>
</dbReference>
<proteinExistence type="inferred from homology"/>
<feature type="domain" description="Exoribonuclease phosphorolytic" evidence="8">
    <location>
        <begin position="21"/>
        <end position="151"/>
    </location>
</feature>
<accession>A0A9W7Y7L6</accession>
<sequence length="246" mass="26955">MSRQELLSPEGLRVDGRRPNELRRISCRASVLSSADGSSYYEQGNTKVLVAVYGPREPRQRNPALATEQAQINVEFNVAPFSTSERRRRSKGDKRLLEVAAFVRQTFEGAVQRSVYQRSQIDIYIHLLQNDGGTLEACVNAATLALVDAGISMVDYVCACTAGFVEETPVLDLCGVEEAAVETPDLTVAIMPRNGSIALLQMESRLHVSKLDDVMDLAIEGCKHIHTKLDNAVLAAANDLAEKLSH</sequence>
<dbReference type="OrthoDB" id="437922at2759"/>
<dbReference type="SUPFAM" id="SSF54211">
    <property type="entry name" value="Ribosomal protein S5 domain 2-like"/>
    <property type="match status" value="1"/>
</dbReference>
<dbReference type="Proteomes" id="UP001149813">
    <property type="component" value="Unassembled WGS sequence"/>
</dbReference>
<evidence type="ECO:0000259" key="9">
    <source>
        <dbReference type="Pfam" id="PF03725"/>
    </source>
</evidence>
<gene>
    <name evidence="10" type="primary">SKI6</name>
    <name evidence="10" type="ORF">LPJ53_000888</name>
</gene>